<feature type="region of interest" description="Disordered" evidence="2">
    <location>
        <begin position="352"/>
        <end position="391"/>
    </location>
</feature>
<evidence type="ECO:0000313" key="4">
    <source>
        <dbReference type="EMBL" id="RMZ39294.1"/>
    </source>
</evidence>
<reference evidence="4 5" key="1">
    <citation type="submission" date="2018-07" db="EMBL/GenBank/DDBJ databases">
        <title>Identification of spontaneous genetic mutation associated with occurrence of a yellow conidial color mutant of Aspergillus flavus.</title>
        <authorList>
            <person name="Chang P.-K."/>
            <person name="Mack B.M."/>
            <person name="Scharfenstein L."/>
            <person name="Gilbert M.K."/>
        </authorList>
    </citation>
    <scope>NUCLEOTIDE SEQUENCE [LARGE SCALE GENOMIC DNA]</scope>
    <source>
        <strain evidence="4 5">CA14</strain>
    </source>
</reference>
<feature type="compositionally biased region" description="Polar residues" evidence="2">
    <location>
        <begin position="356"/>
        <end position="372"/>
    </location>
</feature>
<accession>A0AB74BY67</accession>
<gene>
    <name evidence="4" type="ORF">CA14_003412</name>
</gene>
<dbReference type="EMBL" id="QQZZ01000144">
    <property type="protein sequence ID" value="RMZ39294.1"/>
    <property type="molecule type" value="Genomic_DNA"/>
</dbReference>
<comment type="caution">
    <text evidence="4">The sequence shown here is derived from an EMBL/GenBank/DDBJ whole genome shotgun (WGS) entry which is preliminary data.</text>
</comment>
<feature type="domain" description="TauD/TfdA-like" evidence="3">
    <location>
        <begin position="91"/>
        <end position="344"/>
    </location>
</feature>
<dbReference type="CDD" id="cd12148">
    <property type="entry name" value="fungal_TF_MHR"/>
    <property type="match status" value="1"/>
</dbReference>
<feature type="compositionally biased region" description="Basic and acidic residues" evidence="2">
    <location>
        <begin position="373"/>
        <end position="385"/>
    </location>
</feature>
<dbReference type="InterPro" id="IPR050411">
    <property type="entry name" value="AlphaKG_dependent_hydroxylases"/>
</dbReference>
<keyword evidence="1" id="KW-0560">Oxidoreductase</keyword>
<organism evidence="4 5">
    <name type="scientific">Aspergillus flavus</name>
    <dbReference type="NCBI Taxonomy" id="5059"/>
    <lineage>
        <taxon>Eukaryota</taxon>
        <taxon>Fungi</taxon>
        <taxon>Dikarya</taxon>
        <taxon>Ascomycota</taxon>
        <taxon>Pezizomycotina</taxon>
        <taxon>Eurotiomycetes</taxon>
        <taxon>Eurotiomycetidae</taxon>
        <taxon>Eurotiales</taxon>
        <taxon>Aspergillaceae</taxon>
        <taxon>Aspergillus</taxon>
        <taxon>Aspergillus subgen. Circumdati</taxon>
    </lineage>
</organism>
<name>A0AB74BY67_ASPFL</name>
<dbReference type="Pfam" id="PF02668">
    <property type="entry name" value="TauD"/>
    <property type="match status" value="1"/>
</dbReference>
<dbReference type="SUPFAM" id="SSF51197">
    <property type="entry name" value="Clavaminate synthase-like"/>
    <property type="match status" value="1"/>
</dbReference>
<feature type="region of interest" description="Disordered" evidence="2">
    <location>
        <begin position="422"/>
        <end position="445"/>
    </location>
</feature>
<evidence type="ECO:0000256" key="1">
    <source>
        <dbReference type="ARBA" id="ARBA00023002"/>
    </source>
</evidence>
<dbReference type="Proteomes" id="UP000275480">
    <property type="component" value="Unassembled WGS sequence"/>
</dbReference>
<dbReference type="GO" id="GO:0016491">
    <property type="term" value="F:oxidoreductase activity"/>
    <property type="evidence" value="ECO:0007669"/>
    <property type="project" value="UniProtKB-KW"/>
</dbReference>
<dbReference type="PANTHER" id="PTHR10696">
    <property type="entry name" value="GAMMA-BUTYROBETAINE HYDROXYLASE-RELATED"/>
    <property type="match status" value="1"/>
</dbReference>
<proteinExistence type="predicted"/>
<dbReference type="Gene3D" id="3.60.130.10">
    <property type="entry name" value="Clavaminate synthase-like"/>
    <property type="match status" value="1"/>
</dbReference>
<evidence type="ECO:0000256" key="2">
    <source>
        <dbReference type="SAM" id="MobiDB-lite"/>
    </source>
</evidence>
<protein>
    <recommendedName>
        <fullName evidence="3">TauD/TfdA-like domain-containing protein</fullName>
    </recommendedName>
</protein>
<dbReference type="FunFam" id="3.60.130.10:FF:000011">
    <property type="entry name" value="Taurine catabolism dioxygenase TauD"/>
    <property type="match status" value="1"/>
</dbReference>
<dbReference type="PANTHER" id="PTHR10696:SF54">
    <property type="entry name" value="FAMILY OXIDOREDUCTASE, PUTATIVE (AFU_ORTHOLOGUE AFUA_4G13850)-RELATED"/>
    <property type="match status" value="1"/>
</dbReference>
<dbReference type="AlphaFoldDB" id="A0AB74BY67"/>
<sequence>MAVPRLSGHPEIGYMPDYDGYLARGKRRQETETLDKNVPEGFPSQLNGSLVWDPKSLANTYDWNYHLTAEELDEINNALRHFRSLNKPMGELSPVTFPLPKLHRALREISHEVHNGYGFKVLRGLPVDNYTREENVIIYAGLSSHVAPIRGRQDSTWQGKPADVLVAHVKDLSHGRDSQDIPGPVVTADKQVFHTDAGDIIALFCLSEGESGGESFLASTCHVYNILAARRPDLIRTLSEPWPFDDFAPTGDVYKLRPLLYYQPATETDPERLIIQYSRRNLTGYRDCKRSAKIPPLTEAQAEALDAVHFTAEENSISLDFHKGDIQFANNLSILHARAAFTDSIEKQPFKRRLTRSLSGQAEGTSRAQSSYVREDSTIRSREDDAASVPSNASVSTATAIPFVQYPNPGYLGSFSHTTLFDQLPPQNNAEPGAESQQSEDGRSAPNKCVIDDICINKGAELILGLHREFSIRSLAHLFQKWVSTGANLALAGPLTGSCASAVDYTLAQCDGKYPTARAISKRLFHNSCQPILSNPETAISEYCTFFSGANARWEAFGIFFVAICRASVDIPYAEPLYDSEQPRRRLQKLALSYSDQCLELCLPLDCMNDLQLLLQYENFISHSQVDGDQSYLSWRKLGDVAASLYALGYHQQQTESFRTAPSFLRDLRQTAFCRTYSADKNVSIFLGRPPRILRKFCYFHLPGTLAQPNQKAGRTPAVWDPSEKPSFVTDSKWAALCGILKEDILDLFAEESYEERARQGQLIDADARAQWDALPESYRLEGSLKTCNRPPVERDFMVNMKLNYLHVHFLLRRALLRPMSMGPAPELFNISKDMLGLVVETILLKDQIVNSGTSLVWKVVYYGLSAAGLVSLHLANQSYANEMLEMDISKIFQDLSILVGEIVSGTLVYVDSPNYALLSEASQTIKSLLDRMILPLQISQRMGTTSGNRSAALPGSEPMGTLNDGGLDLWYDSNFQDFEMSFWHHLAGHPFLHG</sequence>
<evidence type="ECO:0000313" key="5">
    <source>
        <dbReference type="Proteomes" id="UP000275480"/>
    </source>
</evidence>
<dbReference type="InterPro" id="IPR003819">
    <property type="entry name" value="TauD/TfdA-like"/>
</dbReference>
<feature type="compositionally biased region" description="Polar residues" evidence="2">
    <location>
        <begin position="422"/>
        <end position="439"/>
    </location>
</feature>
<dbReference type="InterPro" id="IPR042098">
    <property type="entry name" value="TauD-like_sf"/>
</dbReference>
<evidence type="ECO:0000259" key="3">
    <source>
        <dbReference type="Pfam" id="PF02668"/>
    </source>
</evidence>